<reference evidence="1" key="1">
    <citation type="submission" date="2019-04" db="EMBL/GenBank/DDBJ databases">
        <title>Microbes associate with the intestines of laboratory mice.</title>
        <authorList>
            <person name="Navarre W."/>
            <person name="Wong E."/>
            <person name="Huang K."/>
            <person name="Tropini C."/>
            <person name="Ng K."/>
            <person name="Yu B."/>
        </authorList>
    </citation>
    <scope>NUCLEOTIDE SEQUENCE</scope>
    <source>
        <strain evidence="1">NM73_A23</strain>
    </source>
</reference>
<evidence type="ECO:0000313" key="2">
    <source>
        <dbReference type="Proteomes" id="UP000308886"/>
    </source>
</evidence>
<keyword evidence="2" id="KW-1185">Reference proteome</keyword>
<gene>
    <name evidence="1" type="ORF">E5358_08530</name>
</gene>
<name>A0AC61QQ14_9BACT</name>
<evidence type="ECO:0000313" key="1">
    <source>
        <dbReference type="EMBL" id="TGX82095.1"/>
    </source>
</evidence>
<sequence length="263" mass="30228">MKISIITSCYNRASTIRSAMDSVLSQDYPEIEYIVVDGASTDGSIDVIREIERLTHTGEFRSSRPGFEMKVICEPDGGMYEAVNKGIRAATGDIVGLVHSDDFLYSPHTLSRIAARFSESHADFLYGDGLFVSHDRTDNVVRNWIGGKYRLWKVRHGWLPLHPTCYIRRSVMERKGLYNESYKIAADSDLLFRYLVGGELSVTYLPEYIVRMRMGGLSTDSARRKQMWREDVRMYSSHGMNPVLMKLEKMLWKLPQFIEAKFK</sequence>
<dbReference type="Proteomes" id="UP000308886">
    <property type="component" value="Unassembled WGS sequence"/>
</dbReference>
<protein>
    <submittedName>
        <fullName evidence="1">Glycosyltransferase</fullName>
    </submittedName>
</protein>
<dbReference type="EMBL" id="SRZC01000012">
    <property type="protein sequence ID" value="TGX82095.1"/>
    <property type="molecule type" value="Genomic_DNA"/>
</dbReference>
<organism evidence="1 2">
    <name type="scientific">Palleniella muris</name>
    <dbReference type="NCBI Taxonomy" id="3038145"/>
    <lineage>
        <taxon>Bacteria</taxon>
        <taxon>Pseudomonadati</taxon>
        <taxon>Bacteroidota</taxon>
        <taxon>Bacteroidia</taxon>
        <taxon>Bacteroidales</taxon>
        <taxon>Prevotellaceae</taxon>
        <taxon>Palleniella</taxon>
    </lineage>
</organism>
<proteinExistence type="predicted"/>
<accession>A0AC61QQ14</accession>
<comment type="caution">
    <text evidence="1">The sequence shown here is derived from an EMBL/GenBank/DDBJ whole genome shotgun (WGS) entry which is preliminary data.</text>
</comment>